<protein>
    <submittedName>
        <fullName evidence="1">Uncharacterized protein</fullName>
    </submittedName>
</protein>
<reference evidence="1 2" key="1">
    <citation type="journal article" date="2013" name="Curr. Biol.">
        <title>The Genome of the Foraminiferan Reticulomyxa filosa.</title>
        <authorList>
            <person name="Glockner G."/>
            <person name="Hulsmann N."/>
            <person name="Schleicher M."/>
            <person name="Noegel A.A."/>
            <person name="Eichinger L."/>
            <person name="Gallinger C."/>
            <person name="Pawlowski J."/>
            <person name="Sierra R."/>
            <person name="Euteneuer U."/>
            <person name="Pillet L."/>
            <person name="Moustafa A."/>
            <person name="Platzer M."/>
            <person name="Groth M."/>
            <person name="Szafranski K."/>
            <person name="Schliwa M."/>
        </authorList>
    </citation>
    <scope>NUCLEOTIDE SEQUENCE [LARGE SCALE GENOMIC DNA]</scope>
</reference>
<keyword evidence="2" id="KW-1185">Reference proteome</keyword>
<dbReference type="EMBL" id="ASPP01015942">
    <property type="protein sequence ID" value="ETO17818.1"/>
    <property type="molecule type" value="Genomic_DNA"/>
</dbReference>
<accession>X6MUZ5</accession>
<proteinExistence type="predicted"/>
<dbReference type="AlphaFoldDB" id="X6MUZ5"/>
<sequence length="109" mass="13080">AFPLESQLMPLLTCVDRLHDIFNKSVKPYLLSVKEISHKKDVYEQIKLRQLETQALKDMDTLQKRYLEQYCFCLSIVNKIAHRTMNQCSEDIQTHLDFNQYFQTLFLRH</sequence>
<evidence type="ECO:0000313" key="2">
    <source>
        <dbReference type="Proteomes" id="UP000023152"/>
    </source>
</evidence>
<evidence type="ECO:0000313" key="1">
    <source>
        <dbReference type="EMBL" id="ETO17818.1"/>
    </source>
</evidence>
<dbReference type="Proteomes" id="UP000023152">
    <property type="component" value="Unassembled WGS sequence"/>
</dbReference>
<name>X6MUZ5_RETFI</name>
<comment type="caution">
    <text evidence="1">The sequence shown here is derived from an EMBL/GenBank/DDBJ whole genome shotgun (WGS) entry which is preliminary data.</text>
</comment>
<gene>
    <name evidence="1" type="ORF">RFI_19492</name>
</gene>
<organism evidence="1 2">
    <name type="scientific">Reticulomyxa filosa</name>
    <dbReference type="NCBI Taxonomy" id="46433"/>
    <lineage>
        <taxon>Eukaryota</taxon>
        <taxon>Sar</taxon>
        <taxon>Rhizaria</taxon>
        <taxon>Retaria</taxon>
        <taxon>Foraminifera</taxon>
        <taxon>Monothalamids</taxon>
        <taxon>Reticulomyxidae</taxon>
        <taxon>Reticulomyxa</taxon>
    </lineage>
</organism>
<feature type="non-terminal residue" evidence="1">
    <location>
        <position position="1"/>
    </location>
</feature>